<dbReference type="InterPro" id="IPR000157">
    <property type="entry name" value="TIR_dom"/>
</dbReference>
<dbReference type="InterPro" id="IPR042197">
    <property type="entry name" value="Apaf_helical"/>
</dbReference>
<name>A0AA88U8T9_9ASTE</name>
<dbReference type="InterPro" id="IPR032675">
    <property type="entry name" value="LRR_dom_sf"/>
</dbReference>
<accession>A0AA88U8T9</accession>
<feature type="compositionally biased region" description="Polar residues" evidence="5">
    <location>
        <begin position="1081"/>
        <end position="1090"/>
    </location>
</feature>
<dbReference type="AlphaFoldDB" id="A0AA88U8T9"/>
<dbReference type="SMART" id="SM00255">
    <property type="entry name" value="TIR"/>
    <property type="match status" value="1"/>
</dbReference>
<dbReference type="EMBL" id="JAVXUO010002181">
    <property type="protein sequence ID" value="KAK2975539.1"/>
    <property type="molecule type" value="Genomic_DNA"/>
</dbReference>
<dbReference type="SUPFAM" id="SSF52058">
    <property type="entry name" value="L domain-like"/>
    <property type="match status" value="2"/>
</dbReference>
<dbReference type="PANTHER" id="PTHR11017">
    <property type="entry name" value="LEUCINE-RICH REPEAT-CONTAINING PROTEIN"/>
    <property type="match status" value="1"/>
</dbReference>
<dbReference type="Gene3D" id="1.10.8.430">
    <property type="entry name" value="Helical domain of apoptotic protease-activating factors"/>
    <property type="match status" value="1"/>
</dbReference>
<keyword evidence="3" id="KW-0611">Plant defense</keyword>
<dbReference type="InterPro" id="IPR027417">
    <property type="entry name" value="P-loop_NTPase"/>
</dbReference>
<proteinExistence type="predicted"/>
<dbReference type="PROSITE" id="PS50104">
    <property type="entry name" value="TIR"/>
    <property type="match status" value="1"/>
</dbReference>
<reference evidence="7" key="1">
    <citation type="submission" date="2022-12" db="EMBL/GenBank/DDBJ databases">
        <title>Draft genome assemblies for two species of Escallonia (Escalloniales).</title>
        <authorList>
            <person name="Chanderbali A."/>
            <person name="Dervinis C."/>
            <person name="Anghel I."/>
            <person name="Soltis D."/>
            <person name="Soltis P."/>
            <person name="Zapata F."/>
        </authorList>
    </citation>
    <scope>NUCLEOTIDE SEQUENCE</scope>
    <source>
        <strain evidence="7">UCBG92.1500</strain>
        <tissue evidence="7">Leaf</tissue>
    </source>
</reference>
<organism evidence="7 8">
    <name type="scientific">Escallonia rubra</name>
    <dbReference type="NCBI Taxonomy" id="112253"/>
    <lineage>
        <taxon>Eukaryota</taxon>
        <taxon>Viridiplantae</taxon>
        <taxon>Streptophyta</taxon>
        <taxon>Embryophyta</taxon>
        <taxon>Tracheophyta</taxon>
        <taxon>Spermatophyta</taxon>
        <taxon>Magnoliopsida</taxon>
        <taxon>eudicotyledons</taxon>
        <taxon>Gunneridae</taxon>
        <taxon>Pentapetalae</taxon>
        <taxon>asterids</taxon>
        <taxon>campanulids</taxon>
        <taxon>Escalloniales</taxon>
        <taxon>Escalloniaceae</taxon>
        <taxon>Escallonia</taxon>
    </lineage>
</organism>
<feature type="non-terminal residue" evidence="7">
    <location>
        <position position="1"/>
    </location>
</feature>
<dbReference type="Pfam" id="PF23282">
    <property type="entry name" value="WHD_ROQ1"/>
    <property type="match status" value="1"/>
</dbReference>
<evidence type="ECO:0000256" key="1">
    <source>
        <dbReference type="ARBA" id="ARBA00022614"/>
    </source>
</evidence>
<evidence type="ECO:0000313" key="7">
    <source>
        <dbReference type="EMBL" id="KAK2975539.1"/>
    </source>
</evidence>
<keyword evidence="8" id="KW-1185">Reference proteome</keyword>
<dbReference type="GO" id="GO:0043531">
    <property type="term" value="F:ADP binding"/>
    <property type="evidence" value="ECO:0007669"/>
    <property type="project" value="InterPro"/>
</dbReference>
<dbReference type="GO" id="GO:0007165">
    <property type="term" value="P:signal transduction"/>
    <property type="evidence" value="ECO:0007669"/>
    <property type="project" value="InterPro"/>
</dbReference>
<dbReference type="InterPro" id="IPR058192">
    <property type="entry name" value="WHD_ROQ1-like"/>
</dbReference>
<dbReference type="Proteomes" id="UP001187471">
    <property type="component" value="Unassembled WGS sequence"/>
</dbReference>
<dbReference type="InterPro" id="IPR003591">
    <property type="entry name" value="Leu-rich_rpt_typical-subtyp"/>
</dbReference>
<dbReference type="Pfam" id="PF01582">
    <property type="entry name" value="TIR"/>
    <property type="match status" value="1"/>
</dbReference>
<dbReference type="Gene3D" id="3.40.50.10140">
    <property type="entry name" value="Toll/interleukin-1 receptor homology (TIR) domain"/>
    <property type="match status" value="1"/>
</dbReference>
<dbReference type="GO" id="GO:0006952">
    <property type="term" value="P:defense response"/>
    <property type="evidence" value="ECO:0007669"/>
    <property type="project" value="InterPro"/>
</dbReference>
<dbReference type="Gene3D" id="3.80.10.10">
    <property type="entry name" value="Ribonuclease Inhibitor"/>
    <property type="match status" value="2"/>
</dbReference>
<dbReference type="PANTHER" id="PTHR11017:SF573">
    <property type="entry name" value="ADP-RIBOSYL CYCLASE_CYCLIC ADP-RIBOSE HYDROLASE"/>
    <property type="match status" value="1"/>
</dbReference>
<evidence type="ECO:0000256" key="4">
    <source>
        <dbReference type="ARBA" id="ARBA00023027"/>
    </source>
</evidence>
<dbReference type="PRINTS" id="PR00364">
    <property type="entry name" value="DISEASERSIST"/>
</dbReference>
<dbReference type="Pfam" id="PF23286">
    <property type="entry name" value="LRR_13"/>
    <property type="match status" value="1"/>
</dbReference>
<dbReference type="InterPro" id="IPR058546">
    <property type="entry name" value="RPS4B/Roq1-like_LRR"/>
</dbReference>
<keyword evidence="1" id="KW-0433">Leucine-rich repeat</keyword>
<dbReference type="InterPro" id="IPR044974">
    <property type="entry name" value="Disease_R_plants"/>
</dbReference>
<dbReference type="InterPro" id="IPR002182">
    <property type="entry name" value="NB-ARC"/>
</dbReference>
<sequence>LSFISLTYCKSTTRLILILNSAKLSIVYAGMAASSSSTPPRWMYDVFLSFRGEDTRKNFVDHLYDALVRHNIRTFKDDEDLERGNSISPELLKAIEGSRFAIVIFSQNYASSSWCLDELVKIIECKNLGGLTVLPVFYRVDPSDVRKQTGSFAAAFRYLDRNQLSSWRQALTEAANTVGVDVEKVENGHESKVIQKLVMEVFSKLDHPVANVQEDLVGIESRVDEVKSLLELGTDDVRFIGIWGMGGIGKTTLASALFDNIVHQFTGGSIFLPEVREKSEKCGLECLQQKIISQILRLENVKVDSISHGIDWIRSTVCHKKALVILDDVDSMDQVNALAGNRDWFGKGSRIIITTRDKRILDINENLAKIYEVRLLSWTKSVELFNLNAFRKGHHPKEFEKLSALVLEYAGGLPLALIVLGKLLYDRDAETWKSVVDRLKDIPEDDIIGKLRVSFDHGLKRVEQDIFLDIACFFKGEEEDYAKRVLGSFDFYPGIGLRVLVEKSLIVISNGKLQMHDLIQEMGWHIVRQVHPRQPGKYNRLWDPQEVHDVLTQNTGTEAVEGLQLLVLPKATKVKFSSDALRKMDRLRLLKLDDVYLSQGFEYFPNQLRWLYLRSYPSKSLPPSFEAANLVGLEMPFSRLEQIWAKRKRVNKLEFIDLSHSEKLIRTPDFSDIPNLQMLVLKQCTSLVQVHQSIAFHKNLVLLNLGGCTNLRRLPDNIQLVSLEKLVLSNCKRLDRFPDIQGDMDRLSELYLDGTAIQELPLSIERLKNLKLINLSRCKVLRSLPSSICSLHSLRFLRLSGCSKLSKLPENLGNLGCLEELHADETAVIQLPPSFELLKNLKILYFRGCKPQSSISPNISRLPRLSSLQELYISRRNLLALPPNISCLSSLQRLDISENDFLNLPSSMSQFPRLETLYLDGCKKLQVLPELPQSIRHVYADCCLSLQRLPAGPLHRYTNLTYFSLENCPRLMENMAYTARQNIQNPALKIEVPSFSPSVPGFMKDGHYCDYTYKGRRKSWDYKFDRLVSDRYRETFSRAFYNFKFSPGEKPYLKRIRVEFDDERGFANSNESPLPLEASESGPSDTTATTEIKPPTPRPTTHPGAVYTAGQGSTLPHNNSPESRKHFASESDSCDEAAVENSKGEPARSILKRALDYLPSQLRFKRRRQ</sequence>
<evidence type="ECO:0000313" key="8">
    <source>
        <dbReference type="Proteomes" id="UP001187471"/>
    </source>
</evidence>
<dbReference type="SUPFAM" id="SSF52200">
    <property type="entry name" value="Toll/Interleukin receptor TIR domain"/>
    <property type="match status" value="1"/>
</dbReference>
<evidence type="ECO:0000256" key="3">
    <source>
        <dbReference type="ARBA" id="ARBA00022821"/>
    </source>
</evidence>
<feature type="region of interest" description="Disordered" evidence="5">
    <location>
        <begin position="1066"/>
        <end position="1145"/>
    </location>
</feature>
<gene>
    <name evidence="7" type="ORF">RJ640_024417</name>
</gene>
<dbReference type="SUPFAM" id="SSF52540">
    <property type="entry name" value="P-loop containing nucleoside triphosphate hydrolases"/>
    <property type="match status" value="1"/>
</dbReference>
<feature type="domain" description="TIR" evidence="6">
    <location>
        <begin position="42"/>
        <end position="205"/>
    </location>
</feature>
<protein>
    <recommendedName>
        <fullName evidence="6">TIR domain-containing protein</fullName>
    </recommendedName>
</protein>
<comment type="caution">
    <text evidence="7">The sequence shown here is derived from an EMBL/GenBank/DDBJ whole genome shotgun (WGS) entry which is preliminary data.</text>
</comment>
<dbReference type="FunFam" id="3.40.50.10140:FF:000007">
    <property type="entry name" value="Disease resistance protein (TIR-NBS-LRR class)"/>
    <property type="match status" value="1"/>
</dbReference>
<feature type="compositionally biased region" description="Polar residues" evidence="5">
    <location>
        <begin position="1110"/>
        <end position="1121"/>
    </location>
</feature>
<dbReference type="Gene3D" id="3.40.50.300">
    <property type="entry name" value="P-loop containing nucleotide triphosphate hydrolases"/>
    <property type="match status" value="1"/>
</dbReference>
<evidence type="ECO:0000256" key="2">
    <source>
        <dbReference type="ARBA" id="ARBA00022737"/>
    </source>
</evidence>
<evidence type="ECO:0000256" key="5">
    <source>
        <dbReference type="SAM" id="MobiDB-lite"/>
    </source>
</evidence>
<keyword evidence="4" id="KW-0520">NAD</keyword>
<evidence type="ECO:0000259" key="6">
    <source>
        <dbReference type="PROSITE" id="PS50104"/>
    </source>
</evidence>
<dbReference type="InterPro" id="IPR035897">
    <property type="entry name" value="Toll_tir_struct_dom_sf"/>
</dbReference>
<dbReference type="SMART" id="SM00369">
    <property type="entry name" value="LRR_TYP"/>
    <property type="match status" value="4"/>
</dbReference>
<dbReference type="Pfam" id="PF00931">
    <property type="entry name" value="NB-ARC"/>
    <property type="match status" value="1"/>
</dbReference>
<keyword evidence="2" id="KW-0677">Repeat</keyword>